<evidence type="ECO:0000313" key="3">
    <source>
        <dbReference type="Proteomes" id="UP001497623"/>
    </source>
</evidence>
<comment type="caution">
    <text evidence="2">The sequence shown here is derived from an EMBL/GenBank/DDBJ whole genome shotgun (WGS) entry which is preliminary data.</text>
</comment>
<dbReference type="PROSITE" id="PS50055">
    <property type="entry name" value="TYR_PHOSPHATASE_PTP"/>
    <property type="match status" value="1"/>
</dbReference>
<feature type="non-terminal residue" evidence="2">
    <location>
        <position position="1"/>
    </location>
</feature>
<gene>
    <name evidence="2" type="ORF">MNOR_LOCUS32353</name>
</gene>
<proteinExistence type="predicted"/>
<dbReference type="Proteomes" id="UP001497623">
    <property type="component" value="Unassembled WGS sequence"/>
</dbReference>
<evidence type="ECO:0000259" key="1">
    <source>
        <dbReference type="PROSITE" id="PS50055"/>
    </source>
</evidence>
<name>A0AAV2S673_MEGNR</name>
<dbReference type="PANTHER" id="PTHR45706">
    <property type="entry name" value="TYROSINE-PROTEIN PHOSPHATASE"/>
    <property type="match status" value="1"/>
</dbReference>
<sequence>ALMVPAFIFRKRIMNKINKERNPYELEGDAVLKRDFRKHVEGIELDNVPTAFQKLSVKRYQTDKMAALRPFNRDKNRSFDICPFDKMRVKLSNTGTKGSDYINAS</sequence>
<dbReference type="Gene3D" id="3.90.190.10">
    <property type="entry name" value="Protein tyrosine phosphatase superfamily"/>
    <property type="match status" value="1"/>
</dbReference>
<protein>
    <recommendedName>
        <fullName evidence="1">Tyrosine-protein phosphatase domain-containing protein</fullName>
    </recommendedName>
</protein>
<dbReference type="InterPro" id="IPR000242">
    <property type="entry name" value="PTP_cat"/>
</dbReference>
<dbReference type="SUPFAM" id="SSF52799">
    <property type="entry name" value="(Phosphotyrosine protein) phosphatases II"/>
    <property type="match status" value="1"/>
</dbReference>
<keyword evidence="3" id="KW-1185">Reference proteome</keyword>
<feature type="domain" description="Tyrosine-protein phosphatase" evidence="1">
    <location>
        <begin position="48"/>
        <end position="105"/>
    </location>
</feature>
<feature type="non-terminal residue" evidence="2">
    <location>
        <position position="105"/>
    </location>
</feature>
<dbReference type="AlphaFoldDB" id="A0AAV2S673"/>
<organism evidence="2 3">
    <name type="scientific">Meganyctiphanes norvegica</name>
    <name type="common">Northern krill</name>
    <name type="synonym">Thysanopoda norvegica</name>
    <dbReference type="NCBI Taxonomy" id="48144"/>
    <lineage>
        <taxon>Eukaryota</taxon>
        <taxon>Metazoa</taxon>
        <taxon>Ecdysozoa</taxon>
        <taxon>Arthropoda</taxon>
        <taxon>Crustacea</taxon>
        <taxon>Multicrustacea</taxon>
        <taxon>Malacostraca</taxon>
        <taxon>Eumalacostraca</taxon>
        <taxon>Eucarida</taxon>
        <taxon>Euphausiacea</taxon>
        <taxon>Euphausiidae</taxon>
        <taxon>Meganyctiphanes</taxon>
    </lineage>
</organism>
<evidence type="ECO:0000313" key="2">
    <source>
        <dbReference type="EMBL" id="CAL4159906.1"/>
    </source>
</evidence>
<reference evidence="2 3" key="1">
    <citation type="submission" date="2024-05" db="EMBL/GenBank/DDBJ databases">
        <authorList>
            <person name="Wallberg A."/>
        </authorList>
    </citation>
    <scope>NUCLEOTIDE SEQUENCE [LARGE SCALE GENOMIC DNA]</scope>
</reference>
<dbReference type="GO" id="GO:0004725">
    <property type="term" value="F:protein tyrosine phosphatase activity"/>
    <property type="evidence" value="ECO:0007669"/>
    <property type="project" value="InterPro"/>
</dbReference>
<dbReference type="EMBL" id="CAXKWB010043806">
    <property type="protein sequence ID" value="CAL4159906.1"/>
    <property type="molecule type" value="Genomic_DNA"/>
</dbReference>
<dbReference type="InterPro" id="IPR029021">
    <property type="entry name" value="Prot-tyrosine_phosphatase-like"/>
</dbReference>
<accession>A0AAV2S673</accession>
<dbReference type="PANTHER" id="PTHR45706:SF4">
    <property type="entry name" value="TYROSINE-PROTEIN PHOSPHATASE"/>
    <property type="match status" value="1"/>
</dbReference>
<dbReference type="Pfam" id="PF00102">
    <property type="entry name" value="Y_phosphatase"/>
    <property type="match status" value="1"/>
</dbReference>